<evidence type="ECO:0000256" key="4">
    <source>
        <dbReference type="ARBA" id="ARBA00022679"/>
    </source>
</evidence>
<dbReference type="UniPathway" id="UPA00378"/>
<evidence type="ECO:0000313" key="7">
    <source>
        <dbReference type="EMBL" id="GBG34384.1"/>
    </source>
</evidence>
<keyword evidence="3 5" id="KW-0328">Glycosyltransferase</keyword>
<dbReference type="SUPFAM" id="SSF53756">
    <property type="entry name" value="UDP-Glycosyltransferase/glycogen phosphorylase"/>
    <property type="match status" value="1"/>
</dbReference>
<keyword evidence="4 5" id="KW-0808">Transferase</keyword>
<dbReference type="AlphaFoldDB" id="A0A2R5H1Z0"/>
<dbReference type="InterPro" id="IPR038577">
    <property type="entry name" value="GT10-like_C_sf"/>
</dbReference>
<keyword evidence="5" id="KW-0472">Membrane</keyword>
<dbReference type="PANTHER" id="PTHR11929">
    <property type="entry name" value="ALPHA- 1,3 -FUCOSYLTRANSFERASE"/>
    <property type="match status" value="1"/>
</dbReference>
<reference evidence="7 8" key="1">
    <citation type="submission" date="2017-12" db="EMBL/GenBank/DDBJ databases">
        <title>Sequencing, de novo assembly and annotation of complete genome of a new Thraustochytrid species, strain FCC1311.</title>
        <authorList>
            <person name="Sedici K."/>
            <person name="Godart F."/>
            <person name="Aiese Cigliano R."/>
            <person name="Sanseverino W."/>
            <person name="Barakat M."/>
            <person name="Ortet P."/>
            <person name="Marechal E."/>
            <person name="Cagnac O."/>
            <person name="Amato A."/>
        </authorList>
    </citation>
    <scope>NUCLEOTIDE SEQUENCE [LARGE SCALE GENOMIC DNA]</scope>
</reference>
<evidence type="ECO:0000259" key="6">
    <source>
        <dbReference type="Pfam" id="PF00852"/>
    </source>
</evidence>
<evidence type="ECO:0000256" key="1">
    <source>
        <dbReference type="ARBA" id="ARBA00004922"/>
    </source>
</evidence>
<feature type="domain" description="Fucosyltransferase C-terminal" evidence="6">
    <location>
        <begin position="242"/>
        <end position="371"/>
    </location>
</feature>
<dbReference type="OrthoDB" id="103097at2759"/>
<name>A0A2R5H1Z0_9STRA</name>
<dbReference type="EMBL" id="BEYU01000190">
    <property type="protein sequence ID" value="GBG34384.1"/>
    <property type="molecule type" value="Genomic_DNA"/>
</dbReference>
<sequence length="495" mass="55747">MAVLPGFGPKGSQVTLAYCTNENSFRIDYSNTEVRWYTFELAKGMTRLYESVRVIAVAPEEKYIAKKYRTKSFTDEELWLMLGLDADFRLCWFGQTSVVETIKRLRNATLLRHTFEMNESSLWTSEARMVSLPRSVKYVGDPVTKARVGPVNIRMCFEPWLQFVEGVEIQLETKRETLPSSSIAVYAPFGLVSIGRRLGPISPSEPLANYQKRHGCCIPDGTGVEEVVFRRGLFDINTVLRHKRYFASFLQSHCHQYRHTTAIRTAFAFELAAKARPVSSLGHCPKGDAVERLGVPNAERLALIDDFQRASAITVHSEHKFAIVFENGPCDGYISEKIVDAYLAHSVPIYFGPDKFSLNQVLNPSAYVHCDIPSDMVSDKALNKAFKAMCPDSHSSTCQASFDSDLQERLSSHFAPCIDRIKRLDADPVLYKEALEAPLAAHGELAGVWNFTYTAKVFDGIRSILLRSITNVNEASALFGERAELPMYYFPQQDK</sequence>
<keyword evidence="8" id="KW-1185">Reference proteome</keyword>
<evidence type="ECO:0000256" key="3">
    <source>
        <dbReference type="ARBA" id="ARBA00022676"/>
    </source>
</evidence>
<protein>
    <recommendedName>
        <fullName evidence="5">Fucosyltransferase</fullName>
        <ecNumber evidence="5">2.4.1.-</ecNumber>
    </recommendedName>
</protein>
<evidence type="ECO:0000313" key="8">
    <source>
        <dbReference type="Proteomes" id="UP000241890"/>
    </source>
</evidence>
<gene>
    <name evidence="7" type="ORF">FCC1311_106082</name>
</gene>
<dbReference type="Gene3D" id="3.40.50.11660">
    <property type="entry name" value="Glycosyl transferase family 10, C-terminal domain"/>
    <property type="match status" value="1"/>
</dbReference>
<comment type="pathway">
    <text evidence="1">Protein modification; protein glycosylation.</text>
</comment>
<accession>A0A2R5H1Z0</accession>
<keyword evidence="5" id="KW-0812">Transmembrane</keyword>
<dbReference type="GO" id="GO:0032580">
    <property type="term" value="C:Golgi cisterna membrane"/>
    <property type="evidence" value="ECO:0007669"/>
    <property type="project" value="UniProtKB-SubCell"/>
</dbReference>
<proteinExistence type="inferred from homology"/>
<dbReference type="GO" id="GO:0046920">
    <property type="term" value="F:alpha-(1-&gt;3)-fucosyltransferase activity"/>
    <property type="evidence" value="ECO:0007669"/>
    <property type="project" value="TreeGrafter"/>
</dbReference>
<comment type="caution">
    <text evidence="7">The sequence shown here is derived from an EMBL/GenBank/DDBJ whole genome shotgun (WGS) entry which is preliminary data.</text>
</comment>
<comment type="subcellular location">
    <subcellularLocation>
        <location evidence="5">Golgi apparatus</location>
        <location evidence="5">Golgi stack membrane</location>
        <topology evidence="5">Single-pass type II membrane protein</topology>
    </subcellularLocation>
</comment>
<comment type="similarity">
    <text evidence="2 5">Belongs to the glycosyltransferase 10 family.</text>
</comment>
<dbReference type="Proteomes" id="UP000241890">
    <property type="component" value="Unassembled WGS sequence"/>
</dbReference>
<organism evidence="7 8">
    <name type="scientific">Hondaea fermentalgiana</name>
    <dbReference type="NCBI Taxonomy" id="2315210"/>
    <lineage>
        <taxon>Eukaryota</taxon>
        <taxon>Sar</taxon>
        <taxon>Stramenopiles</taxon>
        <taxon>Bigyra</taxon>
        <taxon>Labyrinthulomycetes</taxon>
        <taxon>Thraustochytrida</taxon>
        <taxon>Thraustochytriidae</taxon>
        <taxon>Hondaea</taxon>
    </lineage>
</organism>
<dbReference type="InterPro" id="IPR055270">
    <property type="entry name" value="Glyco_tran_10_C"/>
</dbReference>
<evidence type="ECO:0000256" key="2">
    <source>
        <dbReference type="ARBA" id="ARBA00008919"/>
    </source>
</evidence>
<dbReference type="InterPro" id="IPR001503">
    <property type="entry name" value="Glyco_trans_10"/>
</dbReference>
<dbReference type="Pfam" id="PF00852">
    <property type="entry name" value="Glyco_transf_10"/>
    <property type="match status" value="1"/>
</dbReference>
<dbReference type="PANTHER" id="PTHR11929:SF194">
    <property type="entry name" value="ALPHA-(1,3)-FUCOSYLTRANSFERASE 10"/>
    <property type="match status" value="1"/>
</dbReference>
<dbReference type="InParanoid" id="A0A2R5H1Z0"/>
<dbReference type="EC" id="2.4.1.-" evidence="5"/>
<evidence type="ECO:0000256" key="5">
    <source>
        <dbReference type="RuleBase" id="RU003832"/>
    </source>
</evidence>
<keyword evidence="5" id="KW-0333">Golgi apparatus</keyword>